<proteinExistence type="predicted"/>
<evidence type="ECO:0000313" key="3">
    <source>
        <dbReference type="EMBL" id="WTU40109.1"/>
    </source>
</evidence>
<dbReference type="PROSITE" id="PS50937">
    <property type="entry name" value="HTH_MERR_2"/>
    <property type="match status" value="1"/>
</dbReference>
<reference evidence="3" key="1">
    <citation type="submission" date="2022-10" db="EMBL/GenBank/DDBJ databases">
        <title>The complete genomes of actinobacterial strains from the NBC collection.</title>
        <authorList>
            <person name="Joergensen T.S."/>
            <person name="Alvarez Arevalo M."/>
            <person name="Sterndorff E.B."/>
            <person name="Faurdal D."/>
            <person name="Vuksanovic O."/>
            <person name="Mourched A.-S."/>
            <person name="Charusanti P."/>
            <person name="Shaw S."/>
            <person name="Blin K."/>
            <person name="Weber T."/>
        </authorList>
    </citation>
    <scope>NUCLEOTIDE SEQUENCE</scope>
    <source>
        <strain evidence="3">NBC_00060</strain>
    </source>
</reference>
<dbReference type="Gene3D" id="1.10.1660.10">
    <property type="match status" value="1"/>
</dbReference>
<evidence type="ECO:0000259" key="2">
    <source>
        <dbReference type="PROSITE" id="PS50937"/>
    </source>
</evidence>
<dbReference type="CDD" id="cd04780">
    <property type="entry name" value="HTH_MerR-like_sg5"/>
    <property type="match status" value="1"/>
</dbReference>
<dbReference type="SUPFAM" id="SSF46955">
    <property type="entry name" value="Putative DNA-binding domain"/>
    <property type="match status" value="1"/>
</dbReference>
<gene>
    <name evidence="3" type="ORF">OHV25_11215</name>
</gene>
<dbReference type="PRINTS" id="PR00040">
    <property type="entry name" value="HTHMERR"/>
</dbReference>
<dbReference type="AlphaFoldDB" id="A0AAU2GY62"/>
<dbReference type="GO" id="GO:0003700">
    <property type="term" value="F:DNA-binding transcription factor activity"/>
    <property type="evidence" value="ECO:0007669"/>
    <property type="project" value="InterPro"/>
</dbReference>
<dbReference type="InterPro" id="IPR047057">
    <property type="entry name" value="MerR_fam"/>
</dbReference>
<dbReference type="EMBL" id="CP108253">
    <property type="protein sequence ID" value="WTU40109.1"/>
    <property type="molecule type" value="Genomic_DNA"/>
</dbReference>
<dbReference type="InterPro" id="IPR000551">
    <property type="entry name" value="MerR-type_HTH_dom"/>
</dbReference>
<dbReference type="SMART" id="SM00422">
    <property type="entry name" value="HTH_MERR"/>
    <property type="match status" value="1"/>
</dbReference>
<organism evidence="3">
    <name type="scientific">Streptomyces sp. NBC_00060</name>
    <dbReference type="NCBI Taxonomy" id="2975636"/>
    <lineage>
        <taxon>Bacteria</taxon>
        <taxon>Bacillati</taxon>
        <taxon>Actinomycetota</taxon>
        <taxon>Actinomycetes</taxon>
        <taxon>Kitasatosporales</taxon>
        <taxon>Streptomycetaceae</taxon>
        <taxon>Streptomyces</taxon>
    </lineage>
</organism>
<evidence type="ECO:0000256" key="1">
    <source>
        <dbReference type="ARBA" id="ARBA00023125"/>
    </source>
</evidence>
<accession>A0AAU2GY62</accession>
<feature type="domain" description="HTH merR-type" evidence="2">
    <location>
        <begin position="1"/>
        <end position="70"/>
    </location>
</feature>
<dbReference type="GO" id="GO:0003677">
    <property type="term" value="F:DNA binding"/>
    <property type="evidence" value="ECO:0007669"/>
    <property type="project" value="UniProtKB-KW"/>
</dbReference>
<dbReference type="PANTHER" id="PTHR30204">
    <property type="entry name" value="REDOX-CYCLING DRUG-SENSING TRANSCRIPTIONAL ACTIVATOR SOXR"/>
    <property type="match status" value="1"/>
</dbReference>
<dbReference type="Pfam" id="PF13411">
    <property type="entry name" value="MerR_1"/>
    <property type="match status" value="1"/>
</dbReference>
<name>A0AAU2GY62_9ACTN</name>
<sequence>MRLAELSERSGVAPATIKYYLREGLLPPGHRVTATQADYDATHLQRLKLVRALIQVGRVPVAAAKEVLAALEDESLDHHSRLGVAVEALPNAPEPDPGDPHARTARESVDALIDGLGWQYGGSDPQGSSGAYLTLLTAVTALTRLGYPCGTEELAPYAAAAAQMAITDLDLVERYAAPAEQVEAAVALTVLYEPVLLSLRRLAQAQESARRFVRP</sequence>
<dbReference type="PANTHER" id="PTHR30204:SF98">
    <property type="entry name" value="HTH-TYPE TRANSCRIPTIONAL REGULATOR ADHR"/>
    <property type="match status" value="1"/>
</dbReference>
<protein>
    <submittedName>
        <fullName evidence="3">MerR family transcriptional regulator</fullName>
    </submittedName>
</protein>
<keyword evidence="1" id="KW-0238">DNA-binding</keyword>
<dbReference type="InterPro" id="IPR009061">
    <property type="entry name" value="DNA-bd_dom_put_sf"/>
</dbReference>